<accession>A0A915I7T1</accession>
<dbReference type="AlphaFoldDB" id="A0A915I7T1"/>
<proteinExistence type="predicted"/>
<name>A0A915I7T1_ROMCU</name>
<evidence type="ECO:0000313" key="1">
    <source>
        <dbReference type="Proteomes" id="UP000887565"/>
    </source>
</evidence>
<keyword evidence="1" id="KW-1185">Reference proteome</keyword>
<protein>
    <submittedName>
        <fullName evidence="2">Uncharacterized protein</fullName>
    </submittedName>
</protein>
<dbReference type="Proteomes" id="UP000887565">
    <property type="component" value="Unplaced"/>
</dbReference>
<organism evidence="1 2">
    <name type="scientific">Romanomermis culicivorax</name>
    <name type="common">Nematode worm</name>
    <dbReference type="NCBI Taxonomy" id="13658"/>
    <lineage>
        <taxon>Eukaryota</taxon>
        <taxon>Metazoa</taxon>
        <taxon>Ecdysozoa</taxon>
        <taxon>Nematoda</taxon>
        <taxon>Enoplea</taxon>
        <taxon>Dorylaimia</taxon>
        <taxon>Mermithida</taxon>
        <taxon>Mermithoidea</taxon>
        <taxon>Mermithidae</taxon>
        <taxon>Romanomermis</taxon>
    </lineage>
</organism>
<evidence type="ECO:0000313" key="2">
    <source>
        <dbReference type="WBParaSite" id="nRc.2.0.1.t09389-RA"/>
    </source>
</evidence>
<reference evidence="2" key="1">
    <citation type="submission" date="2022-11" db="UniProtKB">
        <authorList>
            <consortium name="WormBaseParasite"/>
        </authorList>
    </citation>
    <scope>IDENTIFICATION</scope>
</reference>
<dbReference type="WBParaSite" id="nRc.2.0.1.t09389-RA">
    <property type="protein sequence ID" value="nRc.2.0.1.t09389-RA"/>
    <property type="gene ID" value="nRc.2.0.1.g09389"/>
</dbReference>
<sequence length="147" mass="17058">MTSSSARLPDDPRMNNLKIDFFSDTRCWMKPFQNALGDEAEQTEWALNKEMSIPTRNNTLMIQREIVAWPLAYLTSTYHLTVNSFNQLKDLSHFAINNILCPGLRNTLPAKPTLKNSRPRRVMDATRWRPECVFFGSTKKSFIFLNN</sequence>